<protein>
    <recommendedName>
        <fullName evidence="1">Pyrrolo-quinoline quinone repeat domain-containing protein</fullName>
    </recommendedName>
</protein>
<reference evidence="2" key="1">
    <citation type="submission" date="2018-05" db="EMBL/GenBank/DDBJ databases">
        <authorList>
            <person name="Lanie J.A."/>
            <person name="Ng W.-L."/>
            <person name="Kazmierczak K.M."/>
            <person name="Andrzejewski T.M."/>
            <person name="Davidsen T.M."/>
            <person name="Wayne K.J."/>
            <person name="Tettelin H."/>
            <person name="Glass J.I."/>
            <person name="Rusch D."/>
            <person name="Podicherti R."/>
            <person name="Tsui H.-C.T."/>
            <person name="Winkler M.E."/>
        </authorList>
    </citation>
    <scope>NUCLEOTIDE SEQUENCE</scope>
</reference>
<dbReference type="PANTHER" id="PTHR34512:SF30">
    <property type="entry name" value="OUTER MEMBRANE PROTEIN ASSEMBLY FACTOR BAMB"/>
    <property type="match status" value="1"/>
</dbReference>
<evidence type="ECO:0000313" key="2">
    <source>
        <dbReference type="EMBL" id="SVC38037.1"/>
    </source>
</evidence>
<name>A0A382LRV8_9ZZZZ</name>
<dbReference type="PANTHER" id="PTHR34512">
    <property type="entry name" value="CELL SURFACE PROTEIN"/>
    <property type="match status" value="1"/>
</dbReference>
<proteinExistence type="predicted"/>
<dbReference type="SUPFAM" id="SSF50998">
    <property type="entry name" value="Quinoprotein alcohol dehydrogenase-like"/>
    <property type="match status" value="1"/>
</dbReference>
<dbReference type="Gene3D" id="2.130.10.10">
    <property type="entry name" value="YVTN repeat-like/Quinoprotein amine dehydrogenase"/>
    <property type="match status" value="1"/>
</dbReference>
<organism evidence="2">
    <name type="scientific">marine metagenome</name>
    <dbReference type="NCBI Taxonomy" id="408172"/>
    <lineage>
        <taxon>unclassified sequences</taxon>
        <taxon>metagenomes</taxon>
        <taxon>ecological metagenomes</taxon>
    </lineage>
</organism>
<dbReference type="InterPro" id="IPR002372">
    <property type="entry name" value="PQQ_rpt_dom"/>
</dbReference>
<feature type="domain" description="Pyrrolo-quinoline quinone repeat" evidence="1">
    <location>
        <begin position="45"/>
        <end position="126"/>
    </location>
</feature>
<sequence length="127" mass="13761">MRNYLYLAGILFAYLVAAAPSWPMFRGNPGLTGVANEKLPDKLELIWKYKIGEPVRSSAAIVGKRVFVGGDDAQLHCISLVTGKKVWAFKTKSEDPVEASPMVLGGRVFFGGLDGNFTALDAKTGRL</sequence>
<dbReference type="AlphaFoldDB" id="A0A382LRV8"/>
<feature type="non-terminal residue" evidence="2">
    <location>
        <position position="127"/>
    </location>
</feature>
<accession>A0A382LRV8</accession>
<dbReference type="EMBL" id="UINC01088098">
    <property type="protein sequence ID" value="SVC38037.1"/>
    <property type="molecule type" value="Genomic_DNA"/>
</dbReference>
<gene>
    <name evidence="2" type="ORF">METZ01_LOCUS290891</name>
</gene>
<evidence type="ECO:0000259" key="1">
    <source>
        <dbReference type="Pfam" id="PF13360"/>
    </source>
</evidence>
<dbReference type="Pfam" id="PF13360">
    <property type="entry name" value="PQQ_2"/>
    <property type="match status" value="1"/>
</dbReference>
<dbReference type="InterPro" id="IPR011047">
    <property type="entry name" value="Quinoprotein_ADH-like_sf"/>
</dbReference>
<dbReference type="InterPro" id="IPR015943">
    <property type="entry name" value="WD40/YVTN_repeat-like_dom_sf"/>
</dbReference>